<evidence type="ECO:0000313" key="9">
    <source>
        <dbReference type="EMBL" id="KAK2178641.1"/>
    </source>
</evidence>
<feature type="region of interest" description="Disordered" evidence="7">
    <location>
        <begin position="659"/>
        <end position="702"/>
    </location>
</feature>
<feature type="compositionally biased region" description="Polar residues" evidence="7">
    <location>
        <begin position="480"/>
        <end position="491"/>
    </location>
</feature>
<feature type="compositionally biased region" description="Acidic residues" evidence="7">
    <location>
        <begin position="342"/>
        <end position="351"/>
    </location>
</feature>
<comment type="caution">
    <text evidence="9">The sequence shown here is derived from an EMBL/GenBank/DDBJ whole genome shotgun (WGS) entry which is preliminary data.</text>
</comment>
<dbReference type="InterPro" id="IPR046360">
    <property type="entry name" value="T-box_DNA-bd"/>
</dbReference>
<dbReference type="PANTHER" id="PTHR11267">
    <property type="entry name" value="T-BOX PROTEIN-RELATED"/>
    <property type="match status" value="1"/>
</dbReference>
<comment type="subcellular location">
    <subcellularLocation>
        <location evidence="1 6">Nucleus</location>
    </subcellularLocation>
</comment>
<comment type="caution">
    <text evidence="6">Lacks conserved residue(s) required for the propagation of feature annotation.</text>
</comment>
<dbReference type="GO" id="GO:0045893">
    <property type="term" value="P:positive regulation of DNA-templated transcription"/>
    <property type="evidence" value="ECO:0007669"/>
    <property type="project" value="InterPro"/>
</dbReference>
<dbReference type="GO" id="GO:0005634">
    <property type="term" value="C:nucleus"/>
    <property type="evidence" value="ECO:0007669"/>
    <property type="project" value="UniProtKB-SubCell"/>
</dbReference>
<feature type="compositionally biased region" description="Basic and acidic residues" evidence="7">
    <location>
        <begin position="394"/>
        <end position="423"/>
    </location>
</feature>
<gene>
    <name evidence="9" type="ORF">NP493_534g01004</name>
</gene>
<feature type="region of interest" description="Disordered" evidence="7">
    <location>
        <begin position="78"/>
        <end position="99"/>
    </location>
</feature>
<dbReference type="PROSITE" id="PS01264">
    <property type="entry name" value="TBOX_2"/>
    <property type="match status" value="1"/>
</dbReference>
<dbReference type="SUPFAM" id="SSF49417">
    <property type="entry name" value="p53-like transcription factors"/>
    <property type="match status" value="1"/>
</dbReference>
<evidence type="ECO:0000256" key="6">
    <source>
        <dbReference type="PROSITE-ProRule" id="PRU00201"/>
    </source>
</evidence>
<dbReference type="PRINTS" id="PR00937">
    <property type="entry name" value="TBOX"/>
</dbReference>
<dbReference type="EMBL" id="JAODUO010000535">
    <property type="protein sequence ID" value="KAK2178641.1"/>
    <property type="molecule type" value="Genomic_DNA"/>
</dbReference>
<dbReference type="CDD" id="cd20188">
    <property type="entry name" value="T-box_TBX2_3-like"/>
    <property type="match status" value="1"/>
</dbReference>
<feature type="region of interest" description="Disordered" evidence="7">
    <location>
        <begin position="321"/>
        <end position="491"/>
    </location>
</feature>
<accession>A0AAD9KWC0</accession>
<feature type="compositionally biased region" description="Low complexity" evidence="7">
    <location>
        <begin position="678"/>
        <end position="698"/>
    </location>
</feature>
<protein>
    <recommendedName>
        <fullName evidence="8">T-box domain-containing protein</fullName>
    </recommendedName>
</protein>
<dbReference type="Pfam" id="PF00907">
    <property type="entry name" value="T-box"/>
    <property type="match status" value="1"/>
</dbReference>
<name>A0AAD9KWC0_RIDPI</name>
<keyword evidence="2" id="KW-0805">Transcription regulation</keyword>
<dbReference type="SMART" id="SM00425">
    <property type="entry name" value="TBOX"/>
    <property type="match status" value="1"/>
</dbReference>
<evidence type="ECO:0000256" key="3">
    <source>
        <dbReference type="ARBA" id="ARBA00023125"/>
    </source>
</evidence>
<feature type="compositionally biased region" description="Low complexity" evidence="7">
    <location>
        <begin position="434"/>
        <end position="451"/>
    </location>
</feature>
<dbReference type="InterPro" id="IPR018186">
    <property type="entry name" value="TF_T-box_CS"/>
</dbReference>
<feature type="compositionally biased region" description="Basic and acidic residues" evidence="7">
    <location>
        <begin position="453"/>
        <end position="462"/>
    </location>
</feature>
<evidence type="ECO:0000256" key="5">
    <source>
        <dbReference type="ARBA" id="ARBA00023242"/>
    </source>
</evidence>
<keyword evidence="4" id="KW-0804">Transcription</keyword>
<dbReference type="Gene3D" id="2.60.40.820">
    <property type="entry name" value="Transcription factor, T-box"/>
    <property type="match status" value="1"/>
</dbReference>
<dbReference type="AlphaFoldDB" id="A0AAD9KWC0"/>
<evidence type="ECO:0000259" key="8">
    <source>
        <dbReference type="PROSITE" id="PS50252"/>
    </source>
</evidence>
<keyword evidence="3 6" id="KW-0238">DNA-binding</keyword>
<dbReference type="PROSITE" id="PS01283">
    <property type="entry name" value="TBOX_1"/>
    <property type="match status" value="1"/>
</dbReference>
<evidence type="ECO:0000256" key="7">
    <source>
        <dbReference type="SAM" id="MobiDB-lite"/>
    </source>
</evidence>
<evidence type="ECO:0000256" key="1">
    <source>
        <dbReference type="ARBA" id="ARBA00004123"/>
    </source>
</evidence>
<evidence type="ECO:0000313" key="10">
    <source>
        <dbReference type="Proteomes" id="UP001209878"/>
    </source>
</evidence>
<dbReference type="InterPro" id="IPR008967">
    <property type="entry name" value="p53-like_TF_DNA-bd_sf"/>
</dbReference>
<dbReference type="InterPro" id="IPR036960">
    <property type="entry name" value="T-box_sf"/>
</dbReference>
<feature type="domain" description="T-box" evidence="8">
    <location>
        <begin position="101"/>
        <end position="283"/>
    </location>
</feature>
<proteinExistence type="predicted"/>
<feature type="compositionally biased region" description="Polar residues" evidence="7">
    <location>
        <begin position="381"/>
        <end position="393"/>
    </location>
</feature>
<dbReference type="PANTHER" id="PTHR11267:SF181">
    <property type="entry name" value="OPTOMOTOR-BLIND PROTEIN"/>
    <property type="match status" value="1"/>
</dbReference>
<keyword evidence="5 6" id="KW-0539">Nucleus</keyword>
<evidence type="ECO:0000256" key="4">
    <source>
        <dbReference type="ARBA" id="ARBA00023163"/>
    </source>
</evidence>
<dbReference type="InterPro" id="IPR001699">
    <property type="entry name" value="TF_T-box"/>
</dbReference>
<dbReference type="PROSITE" id="PS50252">
    <property type="entry name" value="TBOX_3"/>
    <property type="match status" value="1"/>
</dbReference>
<dbReference type="GO" id="GO:0001708">
    <property type="term" value="P:cell fate specification"/>
    <property type="evidence" value="ECO:0007669"/>
    <property type="project" value="TreeGrafter"/>
</dbReference>
<dbReference type="GO" id="GO:0000981">
    <property type="term" value="F:DNA-binding transcription factor activity, RNA polymerase II-specific"/>
    <property type="evidence" value="ECO:0007669"/>
    <property type="project" value="TreeGrafter"/>
</dbReference>
<organism evidence="9 10">
    <name type="scientific">Ridgeia piscesae</name>
    <name type="common">Tubeworm</name>
    <dbReference type="NCBI Taxonomy" id="27915"/>
    <lineage>
        <taxon>Eukaryota</taxon>
        <taxon>Metazoa</taxon>
        <taxon>Spiralia</taxon>
        <taxon>Lophotrochozoa</taxon>
        <taxon>Annelida</taxon>
        <taxon>Polychaeta</taxon>
        <taxon>Sedentaria</taxon>
        <taxon>Canalipalpata</taxon>
        <taxon>Sabellida</taxon>
        <taxon>Siboglinidae</taxon>
        <taxon>Ridgeia</taxon>
    </lineage>
</organism>
<dbReference type="FunFam" id="2.60.40.820:FF:000003">
    <property type="entry name" value="T-box transcription factor TBX3"/>
    <property type="match status" value="1"/>
</dbReference>
<dbReference type="GO" id="GO:0000785">
    <property type="term" value="C:chromatin"/>
    <property type="evidence" value="ECO:0007669"/>
    <property type="project" value="TreeGrafter"/>
</dbReference>
<evidence type="ECO:0000256" key="2">
    <source>
        <dbReference type="ARBA" id="ARBA00023015"/>
    </source>
</evidence>
<dbReference type="Proteomes" id="UP001209878">
    <property type="component" value="Unassembled WGS sequence"/>
</dbReference>
<sequence length="723" mass="78894">MIYEHSGREVPVSDMQAYNPFLLHRPTDYSMHSILASQPAYPALHPGIPASMMPKLSQAGLSGRTPLTAADIFLPQRLSPRPMRTVEPPESEAADDPKVELESRDLWERFHNFGTEMVITKSGRRMFPPFKVKVSGLDKRAKYILLMDLVAVDDCRYKFHNSRWMVAGKADPEMPKRMYIHPDSPSTGEQWMSKLVSFHKLKLTNNISDKHGFVSTFTILNSMHKYQPRFHLVRANDILKLPYSAFRTYVFKETQFIAVTAYQNEKITQLKIDNNPFAKGFRDTGSGKREKKSNAVSSLSCRRLAVQHLQQTGSSQATLLDRQQHGVAHDDRQQHGVAHDDNSDDEEDENMDVCVVDDKPEADFAQSDSAIGDTDSKTQKDTAQPDSSRVDPTSTHDSRHCSSPDDSERSHSPRSVSDTDHTRHPASPGKPRRSASTESGSPRSSPRPSTPVKADHDDDDRQSYASSERGSPRAADEDTPQTNPPNVTIIQPSVNHPMLSYLYQTGLYSTPHPMSFPVSPMMFSSGAAMAAAAAAAAAAHGTSLPGMPFLPTSLAGSDLSAHFPSGAGLTGGSGMMLTNPLAMAGHSLWQQTYAAALSGHGSTAFDAPSTTMQSAFGPLFASRTLNSPHRFAPYGFPFTKSTSSAHSPLAAHGLRSPIVDLSRPVSPTSPLGRRCSMPSPAHSSPGSVSSRSSGAPSSELKNIERMVSGLERRHERLGAVADK</sequence>
<reference evidence="9" key="1">
    <citation type="journal article" date="2023" name="Mol. Biol. Evol.">
        <title>Third-Generation Sequencing Reveals the Adaptive Role of the Epigenome in Three Deep-Sea Polychaetes.</title>
        <authorList>
            <person name="Perez M."/>
            <person name="Aroh O."/>
            <person name="Sun Y."/>
            <person name="Lan Y."/>
            <person name="Juniper S.K."/>
            <person name="Young C.R."/>
            <person name="Angers B."/>
            <person name="Qian P.Y."/>
        </authorList>
    </citation>
    <scope>NUCLEOTIDE SEQUENCE</scope>
    <source>
        <strain evidence="9">R07B-5</strain>
    </source>
</reference>
<keyword evidence="10" id="KW-1185">Reference proteome</keyword>
<dbReference type="GO" id="GO:0000978">
    <property type="term" value="F:RNA polymerase II cis-regulatory region sequence-specific DNA binding"/>
    <property type="evidence" value="ECO:0007669"/>
    <property type="project" value="InterPro"/>
</dbReference>
<feature type="compositionally biased region" description="Basic and acidic residues" evidence="7">
    <location>
        <begin position="322"/>
        <end position="341"/>
    </location>
</feature>